<dbReference type="SUPFAM" id="SSF56988">
    <property type="entry name" value="Anthrax protective antigen"/>
    <property type="match status" value="1"/>
</dbReference>
<evidence type="ECO:0000256" key="1">
    <source>
        <dbReference type="ARBA" id="ARBA00022448"/>
    </source>
</evidence>
<keyword evidence="4" id="KW-0249">Electron transport</keyword>
<reference evidence="9 10" key="1">
    <citation type="submission" date="2016-12" db="EMBL/GenBank/DDBJ databases">
        <title>Study of bacterial adaptation to deep sea.</title>
        <authorList>
            <person name="Song J."/>
            <person name="Yoshizawa S."/>
            <person name="Kogure K."/>
        </authorList>
    </citation>
    <scope>NUCLEOTIDE SEQUENCE [LARGE SCALE GENOMIC DNA]</scope>
    <source>
        <strain evidence="9 10">SAORIC-165</strain>
    </source>
</reference>
<dbReference type="InterPro" id="IPR009056">
    <property type="entry name" value="Cyt_c-like_dom"/>
</dbReference>
<feature type="domain" description="Cytochrome c" evidence="7">
    <location>
        <begin position="362"/>
        <end position="446"/>
    </location>
</feature>
<comment type="caution">
    <text evidence="9">The sequence shown here is derived from an EMBL/GenBank/DDBJ whole genome shotgun (WGS) entry which is preliminary data.</text>
</comment>
<keyword evidence="5 6" id="KW-0408">Iron</keyword>
<evidence type="ECO:0000256" key="2">
    <source>
        <dbReference type="ARBA" id="ARBA00022617"/>
    </source>
</evidence>
<evidence type="ECO:0008006" key="11">
    <source>
        <dbReference type="Google" id="ProtNLM"/>
    </source>
</evidence>
<dbReference type="GO" id="GO:0020037">
    <property type="term" value="F:heme binding"/>
    <property type="evidence" value="ECO:0007669"/>
    <property type="project" value="InterPro"/>
</dbReference>
<accession>A0A2S7TY97</accession>
<evidence type="ECO:0000256" key="3">
    <source>
        <dbReference type="ARBA" id="ARBA00022723"/>
    </source>
</evidence>
<feature type="domain" description="Cytochrome c" evidence="7">
    <location>
        <begin position="558"/>
        <end position="660"/>
    </location>
</feature>
<dbReference type="EMBL" id="MQWA01000001">
    <property type="protein sequence ID" value="PQJ27716.1"/>
    <property type="molecule type" value="Genomic_DNA"/>
</dbReference>
<dbReference type="Pfam" id="PF00034">
    <property type="entry name" value="Cytochrom_C"/>
    <property type="match status" value="2"/>
</dbReference>
<dbReference type="PROSITE" id="PS51820">
    <property type="entry name" value="PA14"/>
    <property type="match status" value="1"/>
</dbReference>
<evidence type="ECO:0000256" key="4">
    <source>
        <dbReference type="ARBA" id="ARBA00022982"/>
    </source>
</evidence>
<dbReference type="Gene3D" id="1.10.760.10">
    <property type="entry name" value="Cytochrome c-like domain"/>
    <property type="match status" value="4"/>
</dbReference>
<dbReference type="InterPro" id="IPR037524">
    <property type="entry name" value="PA14/GLEYA"/>
</dbReference>
<gene>
    <name evidence="9" type="ORF">BSZ32_03840</name>
</gene>
<dbReference type="InterPro" id="IPR051811">
    <property type="entry name" value="Cytochrome_c550/c551-like"/>
</dbReference>
<keyword evidence="1" id="KW-0813">Transport</keyword>
<dbReference type="SUPFAM" id="SSF46626">
    <property type="entry name" value="Cytochrome c"/>
    <property type="match status" value="3"/>
</dbReference>
<dbReference type="InterPro" id="IPR011658">
    <property type="entry name" value="PA14_dom"/>
</dbReference>
<evidence type="ECO:0000259" key="7">
    <source>
        <dbReference type="PROSITE" id="PS51007"/>
    </source>
</evidence>
<feature type="domain" description="Cytochrome c" evidence="7">
    <location>
        <begin position="175"/>
        <end position="258"/>
    </location>
</feature>
<dbReference type="InterPro" id="IPR036909">
    <property type="entry name" value="Cyt_c-like_dom_sf"/>
</dbReference>
<evidence type="ECO:0000256" key="5">
    <source>
        <dbReference type="ARBA" id="ARBA00023004"/>
    </source>
</evidence>
<proteinExistence type="predicted"/>
<dbReference type="GO" id="GO:0046872">
    <property type="term" value="F:metal ion binding"/>
    <property type="evidence" value="ECO:0007669"/>
    <property type="project" value="UniProtKB-KW"/>
</dbReference>
<dbReference type="SMART" id="SM00758">
    <property type="entry name" value="PA14"/>
    <property type="match status" value="1"/>
</dbReference>
<evidence type="ECO:0000259" key="8">
    <source>
        <dbReference type="PROSITE" id="PS51820"/>
    </source>
</evidence>
<dbReference type="PANTHER" id="PTHR37823">
    <property type="entry name" value="CYTOCHROME C-553-LIKE"/>
    <property type="match status" value="1"/>
</dbReference>
<dbReference type="InterPro" id="IPR036280">
    <property type="entry name" value="Multihaem_cyt_sf"/>
</dbReference>
<dbReference type="PANTHER" id="PTHR37823:SF1">
    <property type="entry name" value="CYTOCHROME C-553-LIKE"/>
    <property type="match status" value="1"/>
</dbReference>
<keyword evidence="2 6" id="KW-0349">Heme</keyword>
<dbReference type="PROSITE" id="PS51007">
    <property type="entry name" value="CYTC"/>
    <property type="match status" value="4"/>
</dbReference>
<dbReference type="AlphaFoldDB" id="A0A2S7TY97"/>
<evidence type="ECO:0000313" key="9">
    <source>
        <dbReference type="EMBL" id="PQJ27716.1"/>
    </source>
</evidence>
<dbReference type="RefSeq" id="WP_105042205.1">
    <property type="nucleotide sequence ID" value="NZ_MQWA01000001.1"/>
</dbReference>
<name>A0A2S7TY97_9BACT</name>
<dbReference type="GO" id="GO:0009055">
    <property type="term" value="F:electron transfer activity"/>
    <property type="evidence" value="ECO:0007669"/>
    <property type="project" value="InterPro"/>
</dbReference>
<dbReference type="Proteomes" id="UP000239907">
    <property type="component" value="Unassembled WGS sequence"/>
</dbReference>
<keyword evidence="3 6" id="KW-0479">Metal-binding</keyword>
<feature type="domain" description="PA14" evidence="8">
    <location>
        <begin position="29"/>
        <end position="162"/>
    </location>
</feature>
<evidence type="ECO:0000313" key="10">
    <source>
        <dbReference type="Proteomes" id="UP000239907"/>
    </source>
</evidence>
<keyword evidence="10" id="KW-1185">Reference proteome</keyword>
<organism evidence="9 10">
    <name type="scientific">Rubritalea profundi</name>
    <dbReference type="NCBI Taxonomy" id="1658618"/>
    <lineage>
        <taxon>Bacteria</taxon>
        <taxon>Pseudomonadati</taxon>
        <taxon>Verrucomicrobiota</taxon>
        <taxon>Verrucomicrobiia</taxon>
        <taxon>Verrucomicrobiales</taxon>
        <taxon>Rubritaleaceae</taxon>
        <taxon>Rubritalea</taxon>
    </lineage>
</organism>
<dbReference type="SUPFAM" id="SSF48695">
    <property type="entry name" value="Multiheme cytochromes"/>
    <property type="match status" value="1"/>
</dbReference>
<dbReference type="OrthoDB" id="175557at2"/>
<sequence>MANAHPIFATIIVLTASFLSAEDSKVAAQGGAGLRMEVKTEHAEDLRVTKRIALAVAEGESPTALLAPAQFTATWQGQLNIEKRSRVYFSFEGIGAAELFIDGESALKEDSKLGSSESDRLRLNSGLVPVKVVYTSPENGAGHFRLIWRGRDFGKEPLPASLLKHVSDEKLSQATLVRRGRALFAELKCAQCHDSASGMPEVSEMAPSLAGVGSRLDEAWMEAWVKDPKNLRAYARMPKVLSNDDDAKHIAAYLKTLTESAPKVIAGDKAAGAKKFHDLGCIACHRSESDQDMATWNHAPIDLFNAGNKYSDGALVAFLKEPGKNYASTRMPDFGLDDKEAADLASFVRGLAVNKAVLTEKGDASKGKALVASNHCAQCHEGVEESAASYAPLAHLSSKSTAASSCLGDTGKGAHYGLLAADKAALTAFLADQQAVKSLAHFNKAEYAERQFENLNCAACHQMDDDLSGLTKTHPLSAKYSGEAYKAPGKGATPPDLTFIGEKLRADWMTQLFSGTLERRTRPWLKQRMPAFPSRAKNLAEGFPAAYGVIAETAKATPMEEPGKQLFGMVGGFGCAACHGAADAKPLAVFEAAGVNLQFAGARLRQDYYHRWMRDPRRIDPATIMPKYFVEENVTTLSEPLDGDGQKQMEAIWNWMQELNE</sequence>
<evidence type="ECO:0000256" key="6">
    <source>
        <dbReference type="PROSITE-ProRule" id="PRU00433"/>
    </source>
</evidence>
<feature type="domain" description="Cytochrome c" evidence="7">
    <location>
        <begin position="267"/>
        <end position="352"/>
    </location>
</feature>
<protein>
    <recommendedName>
        <fullName evidence="11">C-type cytochrome</fullName>
    </recommendedName>
</protein>